<feature type="domain" description="C3H1-type" evidence="5">
    <location>
        <begin position="27"/>
        <end position="54"/>
    </location>
</feature>
<dbReference type="GO" id="GO:0061630">
    <property type="term" value="F:ubiquitin protein ligase activity"/>
    <property type="evidence" value="ECO:0007669"/>
    <property type="project" value="InterPro"/>
</dbReference>
<dbReference type="AlphaFoldDB" id="A0A4S8ML99"/>
<dbReference type="Pfam" id="PF14608">
    <property type="entry name" value="zf-CCCH_2"/>
    <property type="match status" value="1"/>
</dbReference>
<feature type="zinc finger region" description="C3H1-type" evidence="4">
    <location>
        <begin position="27"/>
        <end position="54"/>
    </location>
</feature>
<feature type="non-terminal residue" evidence="6">
    <location>
        <position position="54"/>
    </location>
</feature>
<reference evidence="6 8" key="1">
    <citation type="journal article" date="2019" name="Nat. Ecol. Evol.">
        <title>Megaphylogeny resolves global patterns of mushroom evolution.</title>
        <authorList>
            <person name="Varga T."/>
            <person name="Krizsan K."/>
            <person name="Foldi C."/>
            <person name="Dima B."/>
            <person name="Sanchez-Garcia M."/>
            <person name="Sanchez-Ramirez S."/>
            <person name="Szollosi G.J."/>
            <person name="Szarkandi J.G."/>
            <person name="Papp V."/>
            <person name="Albert L."/>
            <person name="Andreopoulos W."/>
            <person name="Angelini C."/>
            <person name="Antonin V."/>
            <person name="Barry K.W."/>
            <person name="Bougher N.L."/>
            <person name="Buchanan P."/>
            <person name="Buyck B."/>
            <person name="Bense V."/>
            <person name="Catcheside P."/>
            <person name="Chovatia M."/>
            <person name="Cooper J."/>
            <person name="Damon W."/>
            <person name="Desjardin D."/>
            <person name="Finy P."/>
            <person name="Geml J."/>
            <person name="Haridas S."/>
            <person name="Hughes K."/>
            <person name="Justo A."/>
            <person name="Karasinski D."/>
            <person name="Kautmanova I."/>
            <person name="Kiss B."/>
            <person name="Kocsube S."/>
            <person name="Kotiranta H."/>
            <person name="LaButti K.M."/>
            <person name="Lechner B.E."/>
            <person name="Liimatainen K."/>
            <person name="Lipzen A."/>
            <person name="Lukacs Z."/>
            <person name="Mihaltcheva S."/>
            <person name="Morgado L.N."/>
            <person name="Niskanen T."/>
            <person name="Noordeloos M.E."/>
            <person name="Ohm R.A."/>
            <person name="Ortiz-Santana B."/>
            <person name="Ovrebo C."/>
            <person name="Racz N."/>
            <person name="Riley R."/>
            <person name="Savchenko A."/>
            <person name="Shiryaev A."/>
            <person name="Soop K."/>
            <person name="Spirin V."/>
            <person name="Szebenyi C."/>
            <person name="Tomsovsky M."/>
            <person name="Tulloss R.E."/>
            <person name="Uehling J."/>
            <person name="Grigoriev I.V."/>
            <person name="Vagvolgyi C."/>
            <person name="Papp T."/>
            <person name="Martin F.M."/>
            <person name="Miettinen O."/>
            <person name="Hibbett D.S."/>
            <person name="Nagy L.G."/>
        </authorList>
    </citation>
    <scope>NUCLEOTIDE SEQUENCE [LARGE SCALE GENOMIC DNA]</scope>
    <source>
        <strain evidence="6 8">CBS 962.96</strain>
    </source>
</reference>
<evidence type="ECO:0000256" key="3">
    <source>
        <dbReference type="ARBA" id="ARBA00022833"/>
    </source>
</evidence>
<dbReference type="EMBL" id="ML179064">
    <property type="protein sequence ID" value="THV03640.1"/>
    <property type="molecule type" value="Genomic_DNA"/>
</dbReference>
<dbReference type="PANTHER" id="PTHR11224:SF10">
    <property type="entry name" value="IP09428P-RELATED"/>
    <property type="match status" value="1"/>
</dbReference>
<organism evidence="6 8">
    <name type="scientific">Dendrothele bispora (strain CBS 962.96)</name>
    <dbReference type="NCBI Taxonomy" id="1314807"/>
    <lineage>
        <taxon>Eukaryota</taxon>
        <taxon>Fungi</taxon>
        <taxon>Dikarya</taxon>
        <taxon>Basidiomycota</taxon>
        <taxon>Agaricomycotina</taxon>
        <taxon>Agaricomycetes</taxon>
        <taxon>Agaricomycetidae</taxon>
        <taxon>Agaricales</taxon>
        <taxon>Agaricales incertae sedis</taxon>
        <taxon>Dendrothele</taxon>
    </lineage>
</organism>
<evidence type="ECO:0000313" key="7">
    <source>
        <dbReference type="EMBL" id="THV06117.1"/>
    </source>
</evidence>
<dbReference type="GO" id="GO:0000209">
    <property type="term" value="P:protein polyubiquitination"/>
    <property type="evidence" value="ECO:0007669"/>
    <property type="project" value="InterPro"/>
</dbReference>
<evidence type="ECO:0000256" key="4">
    <source>
        <dbReference type="PROSITE-ProRule" id="PRU00723"/>
    </source>
</evidence>
<feature type="zinc finger region" description="C3H1-type" evidence="4">
    <location>
        <begin position="1"/>
        <end position="24"/>
    </location>
</feature>
<feature type="domain" description="C3H1-type" evidence="5">
    <location>
        <begin position="1"/>
        <end position="24"/>
    </location>
</feature>
<gene>
    <name evidence="6" type="ORF">K435DRAFT_580769</name>
    <name evidence="7" type="ORF">K435DRAFT_589131</name>
</gene>
<evidence type="ECO:0000259" key="5">
    <source>
        <dbReference type="PROSITE" id="PS50103"/>
    </source>
</evidence>
<feature type="non-terminal residue" evidence="6">
    <location>
        <position position="1"/>
    </location>
</feature>
<keyword evidence="8" id="KW-1185">Reference proteome</keyword>
<dbReference type="InterPro" id="IPR045072">
    <property type="entry name" value="MKRN-like"/>
</dbReference>
<dbReference type="InterPro" id="IPR000571">
    <property type="entry name" value="Znf_CCCH"/>
</dbReference>
<keyword evidence="1 4" id="KW-0479">Metal-binding</keyword>
<dbReference type="InterPro" id="IPR036855">
    <property type="entry name" value="Znf_CCCH_sf"/>
</dbReference>
<dbReference type="OrthoDB" id="411372at2759"/>
<dbReference type="PANTHER" id="PTHR11224">
    <property type="entry name" value="MAKORIN-RELATED"/>
    <property type="match status" value="1"/>
</dbReference>
<dbReference type="EMBL" id="ML179044">
    <property type="protein sequence ID" value="THV06117.1"/>
    <property type="molecule type" value="Genomic_DNA"/>
</dbReference>
<keyword evidence="2 4" id="KW-0863">Zinc-finger</keyword>
<dbReference type="Gene3D" id="4.10.1000.10">
    <property type="entry name" value="Zinc finger, CCCH-type"/>
    <property type="match status" value="1"/>
</dbReference>
<dbReference type="Proteomes" id="UP000297245">
    <property type="component" value="Unassembled WGS sequence"/>
</dbReference>
<protein>
    <recommendedName>
        <fullName evidence="5">C3H1-type domain-containing protein</fullName>
    </recommendedName>
</protein>
<name>A0A4S8ML99_DENBC</name>
<accession>A0A4S8ML99</accession>
<evidence type="ECO:0000313" key="6">
    <source>
        <dbReference type="EMBL" id="THV03640.1"/>
    </source>
</evidence>
<sequence>VPCKFFKAGSCTAGSSCSFSHAVSELGAAKDVCAWFIKGNCKFGHKCALAHILP</sequence>
<keyword evidence="3 4" id="KW-0862">Zinc</keyword>
<dbReference type="Pfam" id="PF18345">
    <property type="entry name" value="zf_CCCH_4"/>
    <property type="match status" value="1"/>
</dbReference>
<dbReference type="SMART" id="SM00356">
    <property type="entry name" value="ZnF_C3H1"/>
    <property type="match status" value="2"/>
</dbReference>
<evidence type="ECO:0000256" key="2">
    <source>
        <dbReference type="ARBA" id="ARBA00022771"/>
    </source>
</evidence>
<dbReference type="GO" id="GO:0008270">
    <property type="term" value="F:zinc ion binding"/>
    <property type="evidence" value="ECO:0007669"/>
    <property type="project" value="UniProtKB-KW"/>
</dbReference>
<evidence type="ECO:0000313" key="8">
    <source>
        <dbReference type="Proteomes" id="UP000297245"/>
    </source>
</evidence>
<evidence type="ECO:0000256" key="1">
    <source>
        <dbReference type="ARBA" id="ARBA00022723"/>
    </source>
</evidence>
<dbReference type="PROSITE" id="PS50103">
    <property type="entry name" value="ZF_C3H1"/>
    <property type="match status" value="2"/>
</dbReference>
<dbReference type="SUPFAM" id="SSF90229">
    <property type="entry name" value="CCCH zinc finger"/>
    <property type="match status" value="2"/>
</dbReference>
<proteinExistence type="predicted"/>